<dbReference type="CDD" id="cd06366">
    <property type="entry name" value="PBP1_GABAb_receptor"/>
    <property type="match status" value="1"/>
</dbReference>
<comment type="subcellular location">
    <subcellularLocation>
        <location evidence="1">Cell membrane</location>
        <topology evidence="1">Multi-pass membrane protein</topology>
    </subcellularLocation>
</comment>
<dbReference type="GO" id="GO:0007214">
    <property type="term" value="P:gamma-aminobutyric acid signaling pathway"/>
    <property type="evidence" value="ECO:0007669"/>
    <property type="project" value="TreeGrafter"/>
</dbReference>
<feature type="transmembrane region" description="Helical" evidence="12">
    <location>
        <begin position="477"/>
        <end position="495"/>
    </location>
</feature>
<keyword evidence="5 12" id="KW-1133">Transmembrane helix</keyword>
<dbReference type="EMBL" id="AMQN01020078">
    <property type="status" value="NOT_ANNOTATED_CDS"/>
    <property type="molecule type" value="Genomic_DNA"/>
</dbReference>
<dbReference type="FunFam" id="3.40.50.2300:FF:000063">
    <property type="entry name" value="Gamma-aminobutyric acid type B receptor subunit"/>
    <property type="match status" value="1"/>
</dbReference>
<name>R7UYW2_CAPTE</name>
<sequence>MSIRVLVELFIGVNVKKTIKNIADSSIVNHGKGKINRYELLRCHTQLRNEHTRKAIIREEQTYRSQCLAGPGINAMFELLYRPPYKVMIIGPGCSVACIPAAEASLYWNLTHVSYSCLSPSLSNKERFPNFFRTSTPDVMQNPARVGIMEKFNWRKVAIFQESNEYFASLMDSAIVLMDERNITLITNEIFQTDVTLQLQSLKNKDARIIVTGFYQGQAESIFCQIYHMGLYGEDIVWTLPNWYTANWWEAATGCTPEQMLKVLQGSLYFGPVYKNPVLETSIAGINTDEFDRLFLERTNGSKPYGMNMNPVYYDAIWAAALGLNLTITKMAERGINKTLDQFTYADYEINQLIIESMHEIEFIGIRGYTRFDENGDPSGIVEILQQHGENVTQVGIHLPSADGEGYFHWMNGGIQWPGGVPPRDSSIIIPIKLFVSSNLYSSMVALAASGICIAFSLLLFNLAFRKRRLIKLSSPNINNIILLGCMLSYATVLIEESSEQHVLLFCTMRKFFFVTGFACAFGALFAKTWRVHRIMITSMKGVKKV</sequence>
<feature type="transmembrane region" description="Helical" evidence="12">
    <location>
        <begin position="440"/>
        <end position="465"/>
    </location>
</feature>
<keyword evidence="8" id="KW-0675">Receptor</keyword>
<keyword evidence="7 12" id="KW-0472">Membrane</keyword>
<dbReference type="Gene3D" id="3.40.50.2300">
    <property type="match status" value="2"/>
</dbReference>
<dbReference type="InterPro" id="IPR000337">
    <property type="entry name" value="GPCR_3"/>
</dbReference>
<evidence type="ECO:0000256" key="5">
    <source>
        <dbReference type="ARBA" id="ARBA00022989"/>
    </source>
</evidence>
<evidence type="ECO:0000256" key="4">
    <source>
        <dbReference type="ARBA" id="ARBA00022729"/>
    </source>
</evidence>
<reference evidence="17" key="1">
    <citation type="submission" date="2012-12" db="EMBL/GenBank/DDBJ databases">
        <authorList>
            <person name="Hellsten U."/>
            <person name="Grimwood J."/>
            <person name="Chapman J.A."/>
            <person name="Shapiro H."/>
            <person name="Aerts A."/>
            <person name="Otillar R.P."/>
            <person name="Terry A.Y."/>
            <person name="Boore J.L."/>
            <person name="Simakov O."/>
            <person name="Marletaz F."/>
            <person name="Cho S.-J."/>
            <person name="Edsinger-Gonzales E."/>
            <person name="Havlak P."/>
            <person name="Kuo D.-H."/>
            <person name="Larsson T."/>
            <person name="Lv J."/>
            <person name="Arendt D."/>
            <person name="Savage R."/>
            <person name="Osoegawa K."/>
            <person name="de Jong P."/>
            <person name="Lindberg D.R."/>
            <person name="Seaver E.C."/>
            <person name="Weisblat D.A."/>
            <person name="Putnam N.H."/>
            <person name="Grigoriev I.V."/>
            <person name="Rokhsar D.S."/>
        </authorList>
    </citation>
    <scope>NUCLEOTIDE SEQUENCE</scope>
    <source>
        <strain evidence="17">I ESC-2004</strain>
    </source>
</reference>
<proteinExistence type="predicted"/>
<evidence type="ECO:0000259" key="14">
    <source>
        <dbReference type="Pfam" id="PF01094"/>
    </source>
</evidence>
<dbReference type="Pfam" id="PF00003">
    <property type="entry name" value="7tm_3"/>
    <property type="match status" value="1"/>
</dbReference>
<keyword evidence="10" id="KW-0807">Transducer</keyword>
<evidence type="ECO:0000256" key="11">
    <source>
        <dbReference type="ARBA" id="ARBA00073785"/>
    </source>
</evidence>
<dbReference type="GO" id="GO:0004965">
    <property type="term" value="F:G protein-coupled GABA receptor activity"/>
    <property type="evidence" value="ECO:0007669"/>
    <property type="project" value="InterPro"/>
</dbReference>
<feature type="non-terminal residue" evidence="15">
    <location>
        <position position="546"/>
    </location>
</feature>
<evidence type="ECO:0000256" key="12">
    <source>
        <dbReference type="SAM" id="Phobius"/>
    </source>
</evidence>
<dbReference type="OrthoDB" id="10056676at2759"/>
<dbReference type="PANTHER" id="PTHR10519:SF20">
    <property type="entry name" value="G-PROTEIN COUPLED RECEPTOR 156-RELATED"/>
    <property type="match status" value="1"/>
</dbReference>
<reference evidence="15 17" key="2">
    <citation type="journal article" date="2013" name="Nature">
        <title>Insights into bilaterian evolution from three spiralian genomes.</title>
        <authorList>
            <person name="Simakov O."/>
            <person name="Marletaz F."/>
            <person name="Cho S.J."/>
            <person name="Edsinger-Gonzales E."/>
            <person name="Havlak P."/>
            <person name="Hellsten U."/>
            <person name="Kuo D.H."/>
            <person name="Larsson T."/>
            <person name="Lv J."/>
            <person name="Arendt D."/>
            <person name="Savage R."/>
            <person name="Osoegawa K."/>
            <person name="de Jong P."/>
            <person name="Grimwood J."/>
            <person name="Chapman J.A."/>
            <person name="Shapiro H."/>
            <person name="Aerts A."/>
            <person name="Otillar R.P."/>
            <person name="Terry A.Y."/>
            <person name="Boore J.L."/>
            <person name="Grigoriev I.V."/>
            <person name="Lindberg D.R."/>
            <person name="Seaver E.C."/>
            <person name="Weisblat D.A."/>
            <person name="Putnam N.H."/>
            <person name="Rokhsar D.S."/>
        </authorList>
    </citation>
    <scope>NUCLEOTIDE SEQUENCE</scope>
    <source>
        <strain evidence="15 17">I ESC-2004</strain>
    </source>
</reference>
<evidence type="ECO:0000313" key="16">
    <source>
        <dbReference type="EnsemblMetazoa" id="CapteP196704"/>
    </source>
</evidence>
<evidence type="ECO:0000259" key="13">
    <source>
        <dbReference type="Pfam" id="PF00003"/>
    </source>
</evidence>
<dbReference type="AlphaFoldDB" id="R7UYW2"/>
<keyword evidence="3 12" id="KW-0812">Transmembrane</keyword>
<keyword evidence="2" id="KW-1003">Cell membrane</keyword>
<dbReference type="InterPro" id="IPR028082">
    <property type="entry name" value="Peripla_BP_I"/>
</dbReference>
<keyword evidence="6" id="KW-0297">G-protein coupled receptor</keyword>
<feature type="transmembrane region" description="Helical" evidence="12">
    <location>
        <begin position="501"/>
        <end position="527"/>
    </location>
</feature>
<keyword evidence="17" id="KW-1185">Reference proteome</keyword>
<feature type="domain" description="Receptor ligand binding region" evidence="14">
    <location>
        <begin position="74"/>
        <end position="388"/>
    </location>
</feature>
<gene>
    <name evidence="15" type="ORF">CAPTEDRAFT_196704</name>
</gene>
<evidence type="ECO:0000313" key="17">
    <source>
        <dbReference type="Proteomes" id="UP000014760"/>
    </source>
</evidence>
<keyword evidence="4" id="KW-0732">Signal</keyword>
<dbReference type="InterPro" id="IPR002455">
    <property type="entry name" value="GPCR3_GABA-B"/>
</dbReference>
<evidence type="ECO:0000256" key="3">
    <source>
        <dbReference type="ARBA" id="ARBA00022692"/>
    </source>
</evidence>
<dbReference type="GO" id="GO:0038039">
    <property type="term" value="C:G protein-coupled receptor heterodimeric complex"/>
    <property type="evidence" value="ECO:0007669"/>
    <property type="project" value="TreeGrafter"/>
</dbReference>
<evidence type="ECO:0000313" key="15">
    <source>
        <dbReference type="EMBL" id="ELU11519.1"/>
    </source>
</evidence>
<dbReference type="OMA" id="YQTENIF"/>
<evidence type="ECO:0000256" key="1">
    <source>
        <dbReference type="ARBA" id="ARBA00004651"/>
    </source>
</evidence>
<dbReference type="PRINTS" id="PR01176">
    <property type="entry name" value="GABABRECEPTR"/>
</dbReference>
<dbReference type="Pfam" id="PF01094">
    <property type="entry name" value="ANF_receptor"/>
    <property type="match status" value="1"/>
</dbReference>
<evidence type="ECO:0000256" key="9">
    <source>
        <dbReference type="ARBA" id="ARBA00023180"/>
    </source>
</evidence>
<protein>
    <recommendedName>
        <fullName evidence="11">Gamma-aminobutyric acid type B receptor subunit 2</fullName>
    </recommendedName>
</protein>
<dbReference type="HOGENOM" id="CLU_005240_3_1_1"/>
<dbReference type="PANTHER" id="PTHR10519">
    <property type="entry name" value="GABA-B RECEPTOR"/>
    <property type="match status" value="1"/>
</dbReference>
<evidence type="ECO:0000256" key="7">
    <source>
        <dbReference type="ARBA" id="ARBA00023136"/>
    </source>
</evidence>
<dbReference type="EnsemblMetazoa" id="CapteT196704">
    <property type="protein sequence ID" value="CapteP196704"/>
    <property type="gene ID" value="CapteG196704"/>
</dbReference>
<evidence type="ECO:0000256" key="8">
    <source>
        <dbReference type="ARBA" id="ARBA00023170"/>
    </source>
</evidence>
<evidence type="ECO:0000256" key="10">
    <source>
        <dbReference type="ARBA" id="ARBA00023224"/>
    </source>
</evidence>
<dbReference type="STRING" id="283909.R7UYW2"/>
<dbReference type="Proteomes" id="UP000014760">
    <property type="component" value="Unassembled WGS sequence"/>
</dbReference>
<reference evidence="16" key="3">
    <citation type="submission" date="2015-06" db="UniProtKB">
        <authorList>
            <consortium name="EnsemblMetazoa"/>
        </authorList>
    </citation>
    <scope>IDENTIFICATION</scope>
</reference>
<evidence type="ECO:0000256" key="2">
    <source>
        <dbReference type="ARBA" id="ARBA00022475"/>
    </source>
</evidence>
<dbReference type="SUPFAM" id="SSF53822">
    <property type="entry name" value="Periplasmic binding protein-like I"/>
    <property type="match status" value="1"/>
</dbReference>
<dbReference type="InterPro" id="IPR001828">
    <property type="entry name" value="ANF_lig-bd_rcpt"/>
</dbReference>
<organism evidence="15">
    <name type="scientific">Capitella teleta</name>
    <name type="common">Polychaete worm</name>
    <dbReference type="NCBI Taxonomy" id="283909"/>
    <lineage>
        <taxon>Eukaryota</taxon>
        <taxon>Metazoa</taxon>
        <taxon>Spiralia</taxon>
        <taxon>Lophotrochozoa</taxon>
        <taxon>Annelida</taxon>
        <taxon>Polychaeta</taxon>
        <taxon>Sedentaria</taxon>
        <taxon>Scolecida</taxon>
        <taxon>Capitellidae</taxon>
        <taxon>Capitella</taxon>
    </lineage>
</organism>
<dbReference type="PRINTS" id="PR00248">
    <property type="entry name" value="GPCRMGR"/>
</dbReference>
<dbReference type="EMBL" id="KB296669">
    <property type="protein sequence ID" value="ELU11519.1"/>
    <property type="molecule type" value="Genomic_DNA"/>
</dbReference>
<accession>R7UYW2</accession>
<evidence type="ECO:0000256" key="6">
    <source>
        <dbReference type="ARBA" id="ARBA00023040"/>
    </source>
</evidence>
<dbReference type="PRINTS" id="PR01177">
    <property type="entry name" value="GABAB1RECPTR"/>
</dbReference>
<feature type="domain" description="G-protein coupled receptors family 3 profile" evidence="13">
    <location>
        <begin position="436"/>
        <end position="540"/>
    </location>
</feature>
<dbReference type="InterPro" id="IPR017978">
    <property type="entry name" value="GPCR_3_C"/>
</dbReference>
<keyword evidence="9" id="KW-0325">Glycoprotein</keyword>